<reference evidence="3" key="1">
    <citation type="journal article" date="2019" name="Int. J. Syst. Evol. Microbiol.">
        <title>The Global Catalogue of Microorganisms (GCM) 10K type strain sequencing project: providing services to taxonomists for standard genome sequencing and annotation.</title>
        <authorList>
            <consortium name="The Broad Institute Genomics Platform"/>
            <consortium name="The Broad Institute Genome Sequencing Center for Infectious Disease"/>
            <person name="Wu L."/>
            <person name="Ma J."/>
        </authorList>
    </citation>
    <scope>NUCLEOTIDE SEQUENCE [LARGE SCALE GENOMIC DNA]</scope>
    <source>
        <strain evidence="3">CGMCC 1.12702</strain>
    </source>
</reference>
<comment type="caution">
    <text evidence="2">The sequence shown here is derived from an EMBL/GenBank/DDBJ whole genome shotgun (WGS) entry which is preliminary data.</text>
</comment>
<dbReference type="Proteomes" id="UP001597400">
    <property type="component" value="Unassembled WGS sequence"/>
</dbReference>
<organism evidence="2 3">
    <name type="scientific">Sphingomonas arantia</name>
    <dbReference type="NCBI Taxonomy" id="1460676"/>
    <lineage>
        <taxon>Bacteria</taxon>
        <taxon>Pseudomonadati</taxon>
        <taxon>Pseudomonadota</taxon>
        <taxon>Alphaproteobacteria</taxon>
        <taxon>Sphingomonadales</taxon>
        <taxon>Sphingomonadaceae</taxon>
        <taxon>Sphingomonas</taxon>
    </lineage>
</organism>
<evidence type="ECO:0000313" key="2">
    <source>
        <dbReference type="EMBL" id="MFD1951512.1"/>
    </source>
</evidence>
<dbReference type="EMBL" id="JBHUGS010000003">
    <property type="protein sequence ID" value="MFD1951512.1"/>
    <property type="molecule type" value="Genomic_DNA"/>
</dbReference>
<proteinExistence type="predicted"/>
<keyword evidence="1" id="KW-0812">Transmembrane</keyword>
<accession>A0ABW4TXV0</accession>
<keyword evidence="3" id="KW-1185">Reference proteome</keyword>
<feature type="transmembrane region" description="Helical" evidence="1">
    <location>
        <begin position="7"/>
        <end position="26"/>
    </location>
</feature>
<keyword evidence="1" id="KW-0472">Membrane</keyword>
<keyword evidence="1" id="KW-1133">Transmembrane helix</keyword>
<evidence type="ECO:0000313" key="3">
    <source>
        <dbReference type="Proteomes" id="UP001597400"/>
    </source>
</evidence>
<evidence type="ECO:0000256" key="1">
    <source>
        <dbReference type="SAM" id="Phobius"/>
    </source>
</evidence>
<dbReference type="RefSeq" id="WP_380930245.1">
    <property type="nucleotide sequence ID" value="NZ_JBHUGS010000003.1"/>
</dbReference>
<sequence>MIAAIRIALLAVLAYLGILAAVRLILANTAMVATKVAYFGWMPVAVELAITLSRTPTAAMLAALHPEHKEQVK</sequence>
<name>A0ABW4TXV0_9SPHN</name>
<protein>
    <submittedName>
        <fullName evidence="2">Uncharacterized protein</fullName>
    </submittedName>
</protein>
<gene>
    <name evidence="2" type="ORF">ACFSGX_12125</name>
</gene>